<dbReference type="InterPro" id="IPR006443">
    <property type="entry name" value="Formate-DH-alph_fdnG"/>
</dbReference>
<name>A0A7V0IAH5_DESA2</name>
<dbReference type="NCBIfam" id="TIGR01553">
    <property type="entry name" value="formate-DH-alph"/>
    <property type="match status" value="1"/>
</dbReference>
<feature type="domain" description="Molybdopterin oxidoreductase" evidence="15">
    <location>
        <begin position="32"/>
        <end position="232"/>
    </location>
</feature>
<comment type="cofactor">
    <cofactor evidence="2">
        <name>[4Fe-4S] cluster</name>
        <dbReference type="ChEBI" id="CHEBI:49883"/>
    </cofactor>
</comment>
<dbReference type="PANTHER" id="PTHR43598">
    <property type="entry name" value="TUNGSTEN-CONTAINING FORMYLMETHANOFURAN DEHYDROGENASE 2 SUBUNIT B"/>
    <property type="match status" value="1"/>
</dbReference>
<evidence type="ECO:0000256" key="9">
    <source>
        <dbReference type="ARBA" id="ARBA00022837"/>
    </source>
</evidence>
<evidence type="ECO:0000256" key="11">
    <source>
        <dbReference type="ARBA" id="ARBA00023002"/>
    </source>
</evidence>
<dbReference type="GO" id="GO:0009061">
    <property type="term" value="P:anaerobic respiration"/>
    <property type="evidence" value="ECO:0007669"/>
    <property type="project" value="TreeGrafter"/>
</dbReference>
<evidence type="ECO:0000256" key="14">
    <source>
        <dbReference type="ARBA" id="ARBA00023245"/>
    </source>
</evidence>
<dbReference type="GO" id="GO:0047111">
    <property type="term" value="F:formate dehydrogenase (cytochrome-c-553) activity"/>
    <property type="evidence" value="ECO:0007669"/>
    <property type="project" value="InterPro"/>
</dbReference>
<evidence type="ECO:0000256" key="10">
    <source>
        <dbReference type="ARBA" id="ARBA00022933"/>
    </source>
</evidence>
<feature type="domain" description="Molybdopterin dinucleotide-binding" evidence="16">
    <location>
        <begin position="529"/>
        <end position="648"/>
    </location>
</feature>
<evidence type="ECO:0000256" key="3">
    <source>
        <dbReference type="ARBA" id="ARBA00004418"/>
    </source>
</evidence>
<evidence type="ECO:0000256" key="5">
    <source>
        <dbReference type="ARBA" id="ARBA00022485"/>
    </source>
</evidence>
<dbReference type="FunFam" id="3.40.228.10:FF:000009">
    <property type="entry name" value="Formate dehydrogenase, alpha subunit, selenocysteine-containing"/>
    <property type="match status" value="1"/>
</dbReference>
<dbReference type="InterPro" id="IPR006656">
    <property type="entry name" value="Mopterin_OxRdtase"/>
</dbReference>
<evidence type="ECO:0000256" key="12">
    <source>
        <dbReference type="ARBA" id="ARBA00023004"/>
    </source>
</evidence>
<evidence type="ECO:0000259" key="15">
    <source>
        <dbReference type="Pfam" id="PF00384"/>
    </source>
</evidence>
<evidence type="ECO:0000256" key="1">
    <source>
        <dbReference type="ARBA" id="ARBA00001930"/>
    </source>
</evidence>
<dbReference type="PROSITE" id="PS00932">
    <property type="entry name" value="MOLYBDOPTERIN_PROK_3"/>
    <property type="match status" value="1"/>
</dbReference>
<dbReference type="GO" id="GO:0042597">
    <property type="term" value="C:periplasmic space"/>
    <property type="evidence" value="ECO:0007669"/>
    <property type="project" value="UniProtKB-SubCell"/>
</dbReference>
<dbReference type="PANTHER" id="PTHR43598:SF1">
    <property type="entry name" value="FORMATE DEHYDROGENASE-O MAJOR SUBUNIT"/>
    <property type="match status" value="1"/>
</dbReference>
<dbReference type="GO" id="GO:0008863">
    <property type="term" value="F:formate dehydrogenase (NAD+) activity"/>
    <property type="evidence" value="ECO:0007669"/>
    <property type="project" value="InterPro"/>
</dbReference>
<keyword evidence="8" id="KW-0574">Periplasm</keyword>
<dbReference type="SUPFAM" id="SSF53706">
    <property type="entry name" value="Formate dehydrogenase/DMSO reductase, domains 1-3"/>
    <property type="match status" value="1"/>
</dbReference>
<accession>A0A7V0IAH5</accession>
<keyword evidence="14" id="KW-0826">Tungsten</keyword>
<dbReference type="GO" id="GO:0043546">
    <property type="term" value="F:molybdopterin cofactor binding"/>
    <property type="evidence" value="ECO:0007669"/>
    <property type="project" value="InterPro"/>
</dbReference>
<dbReference type="Pfam" id="PF01568">
    <property type="entry name" value="Molydop_binding"/>
    <property type="match status" value="1"/>
</dbReference>
<dbReference type="GO" id="GO:0051539">
    <property type="term" value="F:4 iron, 4 sulfur cluster binding"/>
    <property type="evidence" value="ECO:0007669"/>
    <property type="project" value="UniProtKB-KW"/>
</dbReference>
<comment type="cofactor">
    <cofactor evidence="1">
        <name>W-bis(molybdopterin guanine dinucleotide)</name>
        <dbReference type="ChEBI" id="CHEBI:60537"/>
    </cofactor>
</comment>
<dbReference type="InterPro" id="IPR006657">
    <property type="entry name" value="MoPterin_dinucl-bd_dom"/>
</dbReference>
<comment type="subcellular location">
    <subcellularLocation>
        <location evidence="3">Periplasm</location>
    </subcellularLocation>
</comment>
<comment type="similarity">
    <text evidence="4">Belongs to the prokaryotic molybdopterin-containing oxidoreductase family.</text>
</comment>
<dbReference type="GO" id="GO:0030151">
    <property type="term" value="F:molybdenum ion binding"/>
    <property type="evidence" value="ECO:0007669"/>
    <property type="project" value="TreeGrafter"/>
</dbReference>
<dbReference type="Gene3D" id="3.40.228.10">
    <property type="entry name" value="Dimethylsulfoxide Reductase, domain 2"/>
    <property type="match status" value="2"/>
</dbReference>
<evidence type="ECO:0000256" key="2">
    <source>
        <dbReference type="ARBA" id="ARBA00001966"/>
    </source>
</evidence>
<evidence type="ECO:0000256" key="8">
    <source>
        <dbReference type="ARBA" id="ARBA00022764"/>
    </source>
</evidence>
<dbReference type="Proteomes" id="UP000885706">
    <property type="component" value="Unassembled WGS sequence"/>
</dbReference>
<evidence type="ECO:0000313" key="17">
    <source>
        <dbReference type="EMBL" id="HDD35713.1"/>
    </source>
</evidence>
<comment type="caution">
    <text evidence="17">The sequence shown here is derived from an EMBL/GenBank/DDBJ whole genome shotgun (WGS) entry which is preliminary data.</text>
</comment>
<feature type="non-terminal residue" evidence="17">
    <location>
        <position position="1"/>
    </location>
</feature>
<keyword evidence="10" id="KW-0712">Selenocysteine</keyword>
<gene>
    <name evidence="17" type="primary">fdnG</name>
    <name evidence="17" type="ORF">ENF30_02815</name>
</gene>
<keyword evidence="13" id="KW-0411">Iron-sulfur</keyword>
<evidence type="ECO:0000256" key="7">
    <source>
        <dbReference type="ARBA" id="ARBA00022729"/>
    </source>
</evidence>
<dbReference type="GO" id="GO:0009055">
    <property type="term" value="F:electron transfer activity"/>
    <property type="evidence" value="ECO:0007669"/>
    <property type="project" value="InterPro"/>
</dbReference>
<keyword evidence="5" id="KW-0004">4Fe-4S</keyword>
<organism evidence="17">
    <name type="scientific">Desulfofervidus auxilii</name>
    <dbReference type="NCBI Taxonomy" id="1621989"/>
    <lineage>
        <taxon>Bacteria</taxon>
        <taxon>Pseudomonadati</taxon>
        <taxon>Thermodesulfobacteriota</taxon>
        <taxon>Candidatus Desulfofervidia</taxon>
        <taxon>Candidatus Desulfofervidales</taxon>
        <taxon>Candidatus Desulfofervidaceae</taxon>
        <taxon>Candidatus Desulfofervidus</taxon>
    </lineage>
</organism>
<keyword evidence="11" id="KW-0560">Oxidoreductase</keyword>
<keyword evidence="9" id="KW-0106">Calcium</keyword>
<dbReference type="SUPFAM" id="SSF50692">
    <property type="entry name" value="ADC-like"/>
    <property type="match status" value="1"/>
</dbReference>
<evidence type="ECO:0000256" key="6">
    <source>
        <dbReference type="ARBA" id="ARBA00022723"/>
    </source>
</evidence>
<dbReference type="Gene3D" id="2.40.40.20">
    <property type="match status" value="1"/>
</dbReference>
<dbReference type="AlphaFoldDB" id="A0A7V0IAH5"/>
<protein>
    <submittedName>
        <fullName evidence="17">Formate dehydrogenase-N subunit alpha</fullName>
    </submittedName>
</protein>
<dbReference type="InterPro" id="IPR006655">
    <property type="entry name" value="Mopterin_OxRdtase_prok_CS"/>
</dbReference>
<keyword evidence="12" id="KW-0408">Iron</keyword>
<sequence length="659" mass="75138">RCVFQLLKKHFSRYTLDKVSDVTGTPKEKLEEIYRTYATTGKKNHSGTIMYAMGLSQHTVGVQNIRAVCIVQLLLGNIGISGGGVNVLRSGSNAQGSTDHCILFHIWPGYLEAPRASLKTLADYNKKFTSECYDPLSANWWQNYSKYSVSFLKAMFGERANKVNDFGYNWMPKLDDDKNYALLVLFDEMYKGNIKGFFVWRQNPTCSGANANKNRKAMTKLDWMVNVNIFENETSSFWKGPGMDPKKIKTEVFFLPCAVSVEKEGSITNGGRWMQWCYKAAKSPCEVKTDGEIIVELMNKIRELYKKEGGVFPEPILNLNWPQKYDPHEVARLINGYFTKDVMIKGKQFRAGELIPDFTYLQADGSTCSGNWLYCGSYNERGNMAARRDKAQTEMQAKIGLFPNWAWCWPLNRRILYNRASVDKYGKPWNPIKAVIQWTGSKWLGDIPDGKKPPLCYGKKSCYPFIMHKWGLGQIFTLNIIDGPFPEHYEPVESPIEKNPFSSQRVNPVIKFFNTDADRFAVRDARYPFVATTYRLAEHWQTGVLTRRQPWLIETQPQLFVEMSEELARLKGIKNGDKVLVESPRGNVIAVAMVTKRIKPFKIAGKIVHQVGLPWCYGWIWPKNSGDSANLLTPSIGDPNTLVPETKAFMVNVRKYEGG</sequence>
<evidence type="ECO:0000259" key="16">
    <source>
        <dbReference type="Pfam" id="PF01568"/>
    </source>
</evidence>
<evidence type="ECO:0000256" key="13">
    <source>
        <dbReference type="ARBA" id="ARBA00023014"/>
    </source>
</evidence>
<keyword evidence="7" id="KW-0732">Signal</keyword>
<dbReference type="Gene3D" id="3.40.50.740">
    <property type="match status" value="1"/>
</dbReference>
<evidence type="ECO:0000256" key="4">
    <source>
        <dbReference type="ARBA" id="ARBA00010312"/>
    </source>
</evidence>
<keyword evidence="6" id="KW-0479">Metal-binding</keyword>
<dbReference type="InterPro" id="IPR009010">
    <property type="entry name" value="Asp_de-COase-like_dom_sf"/>
</dbReference>
<reference evidence="17" key="1">
    <citation type="journal article" date="2020" name="mSystems">
        <title>Genome- and Community-Level Interaction Insights into Carbon Utilization and Element Cycling Functions of Hydrothermarchaeota in Hydrothermal Sediment.</title>
        <authorList>
            <person name="Zhou Z."/>
            <person name="Liu Y."/>
            <person name="Xu W."/>
            <person name="Pan J."/>
            <person name="Luo Z.H."/>
            <person name="Li M."/>
        </authorList>
    </citation>
    <scope>NUCLEOTIDE SEQUENCE [LARGE SCALE GENOMIC DNA]</scope>
    <source>
        <strain evidence="17">HyVt-113</strain>
    </source>
</reference>
<dbReference type="CDD" id="cd02792">
    <property type="entry name" value="MopB_CT_Formate-Dh-Na-like"/>
    <property type="match status" value="1"/>
</dbReference>
<dbReference type="EMBL" id="DQWQ01000121">
    <property type="protein sequence ID" value="HDD35713.1"/>
    <property type="molecule type" value="Genomic_DNA"/>
</dbReference>
<proteinExistence type="inferred from homology"/>
<dbReference type="Pfam" id="PF00384">
    <property type="entry name" value="Molybdopterin"/>
    <property type="match status" value="1"/>
</dbReference>